<feature type="domain" description="Condensation" evidence="1">
    <location>
        <begin position="3"/>
        <end position="193"/>
    </location>
</feature>
<dbReference type="EMBL" id="JBJVNE010000090">
    <property type="protein sequence ID" value="MFM9653598.1"/>
    <property type="molecule type" value="Genomic_DNA"/>
</dbReference>
<comment type="caution">
    <text evidence="2">The sequence shown here is derived from an EMBL/GenBank/DDBJ whole genome shotgun (WGS) entry which is preliminary data.</text>
</comment>
<dbReference type="InterPro" id="IPR023213">
    <property type="entry name" value="CAT-like_dom_sf"/>
</dbReference>
<dbReference type="PANTHER" id="PTHR45398:SF1">
    <property type="entry name" value="ENZYME, PUTATIVE (JCVI)-RELATED"/>
    <property type="match status" value="1"/>
</dbReference>
<reference evidence="2 3" key="1">
    <citation type="submission" date="2024-12" db="EMBL/GenBank/DDBJ databases">
        <title>Forecasting of Potato common scab and diversities of Pathogenic streptomyces spp. in china.</title>
        <authorList>
            <person name="Handique U."/>
            <person name="Wu J."/>
        </authorList>
    </citation>
    <scope>NUCLEOTIDE SEQUENCE [LARGE SCALE GENOMIC DNA]</scope>
    <source>
        <strain evidence="2 3">ZRIMU1585</strain>
    </source>
</reference>
<dbReference type="Proteomes" id="UP001631993">
    <property type="component" value="Unassembled WGS sequence"/>
</dbReference>
<dbReference type="SUPFAM" id="SSF52777">
    <property type="entry name" value="CoA-dependent acyltransferases"/>
    <property type="match status" value="2"/>
</dbReference>
<organism evidence="2 3">
    <name type="scientific">Streptomyces galilaeus</name>
    <dbReference type="NCBI Taxonomy" id="33899"/>
    <lineage>
        <taxon>Bacteria</taxon>
        <taxon>Bacillati</taxon>
        <taxon>Actinomycetota</taxon>
        <taxon>Actinomycetes</taxon>
        <taxon>Kitasatosporales</taxon>
        <taxon>Streptomycetaceae</taxon>
        <taxon>Streptomyces</taxon>
    </lineage>
</organism>
<dbReference type="PANTHER" id="PTHR45398">
    <property type="match status" value="1"/>
</dbReference>
<evidence type="ECO:0000313" key="2">
    <source>
        <dbReference type="EMBL" id="MFM9653598.1"/>
    </source>
</evidence>
<dbReference type="Gene3D" id="3.30.559.10">
    <property type="entry name" value="Chloramphenicol acetyltransferase-like domain"/>
    <property type="match status" value="1"/>
</dbReference>
<gene>
    <name evidence="2" type="ORF">ACKI1S_46965</name>
</gene>
<dbReference type="Gene3D" id="3.30.559.30">
    <property type="entry name" value="Nonribosomal peptide synthetase, condensation domain"/>
    <property type="match status" value="1"/>
</dbReference>
<dbReference type="RefSeq" id="WP_409097833.1">
    <property type="nucleotide sequence ID" value="NZ_JBJVMZ010000060.1"/>
</dbReference>
<keyword evidence="3" id="KW-1185">Reference proteome</keyword>
<evidence type="ECO:0000313" key="3">
    <source>
        <dbReference type="Proteomes" id="UP001631993"/>
    </source>
</evidence>
<protein>
    <submittedName>
        <fullName evidence="2">Condensation domain-containing protein</fullName>
    </submittedName>
</protein>
<name>A0ABW9IYU5_STRGJ</name>
<proteinExistence type="predicted"/>
<accession>A0ABW9IYU5</accession>
<dbReference type="Pfam" id="PF00668">
    <property type="entry name" value="Condensation"/>
    <property type="match status" value="1"/>
</dbReference>
<feature type="non-terminal residue" evidence="2">
    <location>
        <position position="193"/>
    </location>
</feature>
<sequence length="193" mass="21038">MDVLGRHEVLRTVFAVADGEPYQQILPVEECGFELAVTEVGEDGLGDAVAEAARYAFDLSAEIPLRAWLFGVGPDEHVLVVVVHHIAGDGWSMGPLARDVSVAYAARRGGQAPVWDVLPVQYADYALWQRELLGDESEPESVLSRQVAYWRGVLAGVPQELGLPYDRVRPVVASHEGHAVRVDVPAGVHARLR</sequence>
<evidence type="ECO:0000259" key="1">
    <source>
        <dbReference type="Pfam" id="PF00668"/>
    </source>
</evidence>
<dbReference type="InterPro" id="IPR001242">
    <property type="entry name" value="Condensation_dom"/>
</dbReference>